<keyword evidence="1" id="KW-0460">Magnesium</keyword>
<comment type="cofactor">
    <cofactor evidence="1">
        <name>Mg(2+)</name>
        <dbReference type="ChEBI" id="CHEBI:18420"/>
    </cofactor>
    <text evidence="1">Binds 2 magnesium ions per subunit.</text>
</comment>
<dbReference type="Proteomes" id="UP000029661">
    <property type="component" value="Chromosome"/>
</dbReference>
<sequence length="437" mass="48886">MDSKQVQIPGIRDIDLFLDFLPYLKSKDSSFYELVDEAPQFPYYVYSPEIVDLITLINQQNMFHFDWVQWSSEASNYLEDPLQLENANLTTVMNLLFTMVRAERFTEGLMGEMVDKGIVLKLLLRLEKIRSKIIDGFHGALLGLAIADSMGAPLEFKNPGTFQPVNDMTGGGTHNLSPGMWTDDTSMALCLAESLIEKGDFDPVDQLQRYLRWFQEGYLSVNGHCFDIGNTTREALRIFQETGEPYPGLDHELSAGNGSLMRLAPVPLFYFTQPGKTIELSGQSSRTTHNHILAVDACRYMGSLINGALVGFSKEELLSPHFSIVPGYWDEHPLAEEIDEVASGSYQEKEPPEIRGRGYVVKSLEAALWAFHQSESFREGCLLAVNLGEDADTTGAIYGQLAGAFYGKSGIPSEWIEKLACKEMIHEKIKGLLAHQM</sequence>
<organism evidence="2 3">
    <name type="scientific">Methanobacterium formicicum</name>
    <dbReference type="NCBI Taxonomy" id="2162"/>
    <lineage>
        <taxon>Archaea</taxon>
        <taxon>Methanobacteriati</taxon>
        <taxon>Methanobacteriota</taxon>
        <taxon>Methanomada group</taxon>
        <taxon>Methanobacteria</taxon>
        <taxon>Methanobacteriales</taxon>
        <taxon>Methanobacteriaceae</taxon>
        <taxon>Methanobacterium</taxon>
    </lineage>
</organism>
<dbReference type="AlphaFoldDB" id="A0A089ZHR4"/>
<dbReference type="PANTHER" id="PTHR16222">
    <property type="entry name" value="ADP-RIBOSYLGLYCOHYDROLASE"/>
    <property type="match status" value="1"/>
</dbReference>
<feature type="binding site" evidence="1">
    <location>
        <position position="393"/>
    </location>
    <ligand>
        <name>Mg(2+)</name>
        <dbReference type="ChEBI" id="CHEBI:18420"/>
        <label>1</label>
    </ligand>
</feature>
<accession>A0A089ZHR4</accession>
<name>A0A089ZHR4_METFO</name>
<dbReference type="InterPro" id="IPR036705">
    <property type="entry name" value="Ribosyl_crysJ1_sf"/>
</dbReference>
<dbReference type="KEGG" id="mfc:BRM9_1137"/>
<proteinExistence type="predicted"/>
<evidence type="ECO:0000313" key="2">
    <source>
        <dbReference type="EMBL" id="AIS31953.1"/>
    </source>
</evidence>
<dbReference type="InterPro" id="IPR045425">
    <property type="entry name" value="DUF6508"/>
</dbReference>
<dbReference type="GeneID" id="24792294"/>
<dbReference type="Pfam" id="PF20118">
    <property type="entry name" value="DUF6508"/>
    <property type="match status" value="1"/>
</dbReference>
<dbReference type="Pfam" id="PF03747">
    <property type="entry name" value="ADP_ribosyl_GH"/>
    <property type="match status" value="1"/>
</dbReference>
<feature type="binding site" evidence="1">
    <location>
        <position position="183"/>
    </location>
    <ligand>
        <name>Mg(2+)</name>
        <dbReference type="ChEBI" id="CHEBI:18420"/>
        <label>1</label>
    </ligand>
</feature>
<dbReference type="InterPro" id="IPR005502">
    <property type="entry name" value="Ribosyl_crysJ1"/>
</dbReference>
<feature type="binding site" evidence="1">
    <location>
        <position position="390"/>
    </location>
    <ligand>
        <name>Mg(2+)</name>
        <dbReference type="ChEBI" id="CHEBI:18420"/>
        <label>1</label>
    </ligand>
</feature>
<dbReference type="RefSeq" id="WP_231553498.1">
    <property type="nucleotide sequence ID" value="NZ_CP006933.1"/>
</dbReference>
<dbReference type="Gene3D" id="1.10.4080.10">
    <property type="entry name" value="ADP-ribosylation/Crystallin J1"/>
    <property type="match status" value="1"/>
</dbReference>
<dbReference type="GO" id="GO:0016787">
    <property type="term" value="F:hydrolase activity"/>
    <property type="evidence" value="ECO:0007669"/>
    <property type="project" value="UniProtKB-KW"/>
</dbReference>
<dbReference type="PANTHER" id="PTHR16222:SF12">
    <property type="entry name" value="ADP-RIBOSYLGLYCOHYDROLASE-RELATED"/>
    <property type="match status" value="1"/>
</dbReference>
<dbReference type="SUPFAM" id="SSF101478">
    <property type="entry name" value="ADP-ribosylglycohydrolase"/>
    <property type="match status" value="1"/>
</dbReference>
<protein>
    <submittedName>
        <fullName evidence="2">ADP-ribosylglycohydrolase family protein</fullName>
    </submittedName>
</protein>
<feature type="binding site" evidence="1">
    <location>
        <position position="182"/>
    </location>
    <ligand>
        <name>Mg(2+)</name>
        <dbReference type="ChEBI" id="CHEBI:18420"/>
        <label>1</label>
    </ligand>
</feature>
<keyword evidence="1" id="KW-0479">Metal-binding</keyword>
<evidence type="ECO:0000313" key="3">
    <source>
        <dbReference type="Proteomes" id="UP000029661"/>
    </source>
</evidence>
<dbReference type="GO" id="GO:0046872">
    <property type="term" value="F:metal ion binding"/>
    <property type="evidence" value="ECO:0007669"/>
    <property type="project" value="UniProtKB-KW"/>
</dbReference>
<dbReference type="STRING" id="2162.BRM9_1137"/>
<feature type="binding site" evidence="1">
    <location>
        <position position="392"/>
    </location>
    <ligand>
        <name>Mg(2+)</name>
        <dbReference type="ChEBI" id="CHEBI:18420"/>
        <label>1</label>
    </ligand>
</feature>
<gene>
    <name evidence="2" type="ORF">BRM9_1137</name>
</gene>
<evidence type="ECO:0000256" key="1">
    <source>
        <dbReference type="PIRSR" id="PIRSR605502-1"/>
    </source>
</evidence>
<reference evidence="2 3" key="1">
    <citation type="submission" date="2013-12" db="EMBL/GenBank/DDBJ databases">
        <title>The complete genome sequence of Methanobacterium sp. BRM9.</title>
        <authorList>
            <consortium name="Pastoral Greenhouse Gas Research Consortium"/>
            <person name="Kelly W.J."/>
            <person name="Leahy S.C."/>
            <person name="Perry R."/>
            <person name="Li D."/>
            <person name="Altermann E."/>
            <person name="Lambie S.C."/>
            <person name="Attwood G.T."/>
        </authorList>
    </citation>
    <scope>NUCLEOTIDE SEQUENCE [LARGE SCALE GENOMIC DNA]</scope>
    <source>
        <strain evidence="2 3">BRM9</strain>
    </source>
</reference>
<dbReference type="EMBL" id="CP006933">
    <property type="protein sequence ID" value="AIS31953.1"/>
    <property type="molecule type" value="Genomic_DNA"/>
</dbReference>
<feature type="binding site" evidence="1">
    <location>
        <position position="184"/>
    </location>
    <ligand>
        <name>Mg(2+)</name>
        <dbReference type="ChEBI" id="CHEBI:18420"/>
        <label>1</label>
    </ligand>
</feature>
<dbReference type="InterPro" id="IPR050792">
    <property type="entry name" value="ADP-ribosylglycohydrolase"/>
</dbReference>
<keyword evidence="2" id="KW-0378">Hydrolase</keyword>